<evidence type="ECO:0000256" key="1">
    <source>
        <dbReference type="PROSITE-ProRule" id="PRU01076"/>
    </source>
</evidence>
<gene>
    <name evidence="3" type="ORF">H9912_02160</name>
</gene>
<dbReference type="AlphaFoldDB" id="A0A9D2QZ94"/>
<feature type="domain" description="SpoVT-AbrB" evidence="2">
    <location>
        <begin position="1"/>
        <end position="46"/>
    </location>
</feature>
<dbReference type="EMBL" id="DWUW01000062">
    <property type="protein sequence ID" value="HJD30723.1"/>
    <property type="molecule type" value="Genomic_DNA"/>
</dbReference>
<dbReference type="SMART" id="SM00966">
    <property type="entry name" value="SpoVT_AbrB"/>
    <property type="match status" value="1"/>
</dbReference>
<evidence type="ECO:0000259" key="2">
    <source>
        <dbReference type="PROSITE" id="PS51740"/>
    </source>
</evidence>
<dbReference type="NCBIfam" id="TIGR01439">
    <property type="entry name" value="lp_hng_hel_AbrB"/>
    <property type="match status" value="1"/>
</dbReference>
<sequence length="86" mass="9808">MEIARISSKGQITIPISIRNRMHLNAGDKVLILEENGRFYIENAANVAFQHVEEGFRGAAAEAGFNTEEEMQDYVKELREELRGRK</sequence>
<accession>A0A9D2QZ94</accession>
<evidence type="ECO:0000313" key="3">
    <source>
        <dbReference type="EMBL" id="HJD30723.1"/>
    </source>
</evidence>
<dbReference type="InterPro" id="IPR037914">
    <property type="entry name" value="SpoVT-AbrB_sf"/>
</dbReference>
<organism evidence="3 4">
    <name type="scientific">Candidatus Eisenbergiella stercorigallinarum</name>
    <dbReference type="NCBI Taxonomy" id="2838557"/>
    <lineage>
        <taxon>Bacteria</taxon>
        <taxon>Bacillati</taxon>
        <taxon>Bacillota</taxon>
        <taxon>Clostridia</taxon>
        <taxon>Lachnospirales</taxon>
        <taxon>Lachnospiraceae</taxon>
        <taxon>Eisenbergiella</taxon>
    </lineage>
</organism>
<protein>
    <submittedName>
        <fullName evidence="3">AbrB/MazE/SpoVT family DNA-binding domain-containing protein</fullName>
    </submittedName>
</protein>
<dbReference type="Proteomes" id="UP000823851">
    <property type="component" value="Unassembled WGS sequence"/>
</dbReference>
<dbReference type="PROSITE" id="PS51740">
    <property type="entry name" value="SPOVT_ABRB"/>
    <property type="match status" value="1"/>
</dbReference>
<dbReference type="Gene3D" id="2.10.260.10">
    <property type="match status" value="1"/>
</dbReference>
<keyword evidence="1 3" id="KW-0238">DNA-binding</keyword>
<dbReference type="GO" id="GO:0003677">
    <property type="term" value="F:DNA binding"/>
    <property type="evidence" value="ECO:0007669"/>
    <property type="project" value="UniProtKB-UniRule"/>
</dbReference>
<evidence type="ECO:0000313" key="4">
    <source>
        <dbReference type="Proteomes" id="UP000823851"/>
    </source>
</evidence>
<reference evidence="3" key="2">
    <citation type="submission" date="2021-04" db="EMBL/GenBank/DDBJ databases">
        <authorList>
            <person name="Gilroy R."/>
        </authorList>
    </citation>
    <scope>NUCLEOTIDE SEQUENCE</scope>
    <source>
        <strain evidence="3">ChiHjej8B7-25341</strain>
    </source>
</reference>
<comment type="caution">
    <text evidence="3">The sequence shown here is derived from an EMBL/GenBank/DDBJ whole genome shotgun (WGS) entry which is preliminary data.</text>
</comment>
<dbReference type="SUPFAM" id="SSF89447">
    <property type="entry name" value="AbrB/MazE/MraZ-like"/>
    <property type="match status" value="1"/>
</dbReference>
<dbReference type="Pfam" id="PF04014">
    <property type="entry name" value="MazE_antitoxin"/>
    <property type="match status" value="1"/>
</dbReference>
<name>A0A9D2QZ94_9FIRM</name>
<dbReference type="InterPro" id="IPR007159">
    <property type="entry name" value="SpoVT-AbrB_dom"/>
</dbReference>
<reference evidence="3" key="1">
    <citation type="journal article" date="2021" name="PeerJ">
        <title>Extensive microbial diversity within the chicken gut microbiome revealed by metagenomics and culture.</title>
        <authorList>
            <person name="Gilroy R."/>
            <person name="Ravi A."/>
            <person name="Getino M."/>
            <person name="Pursley I."/>
            <person name="Horton D.L."/>
            <person name="Alikhan N.F."/>
            <person name="Baker D."/>
            <person name="Gharbi K."/>
            <person name="Hall N."/>
            <person name="Watson M."/>
            <person name="Adriaenssens E.M."/>
            <person name="Foster-Nyarko E."/>
            <person name="Jarju S."/>
            <person name="Secka A."/>
            <person name="Antonio M."/>
            <person name="Oren A."/>
            <person name="Chaudhuri R.R."/>
            <person name="La Ragione R."/>
            <person name="Hildebrand F."/>
            <person name="Pallen M.J."/>
        </authorList>
    </citation>
    <scope>NUCLEOTIDE SEQUENCE</scope>
    <source>
        <strain evidence="3">ChiHjej8B7-25341</strain>
    </source>
</reference>
<proteinExistence type="predicted"/>